<protein>
    <submittedName>
        <fullName evidence="2">Uncharacterized protein</fullName>
    </submittedName>
</protein>
<evidence type="ECO:0000256" key="1">
    <source>
        <dbReference type="SAM" id="MobiDB-lite"/>
    </source>
</evidence>
<keyword evidence="3" id="KW-1185">Reference proteome</keyword>
<sequence length="127" mass="13817">MGPFGRPVPCVEAPRMSPSPGEGNRSASDQLFTVWAWFCRWPWTWALTGPVAFVATLEAAPGGVPFGDQETLHPLGQAPPVHSNKPYPQTSSSLVGSKNMFSGGTAKTLLPLATRRLLKVFQLFFKF</sequence>
<dbReference type="EMBL" id="JACASF010000011">
    <property type="protein sequence ID" value="KAF6450423.1"/>
    <property type="molecule type" value="Genomic_DNA"/>
</dbReference>
<comment type="caution">
    <text evidence="2">The sequence shown here is derived from an EMBL/GenBank/DDBJ whole genome shotgun (WGS) entry which is preliminary data.</text>
</comment>
<evidence type="ECO:0000313" key="3">
    <source>
        <dbReference type="Proteomes" id="UP000550707"/>
    </source>
</evidence>
<dbReference type="AlphaFoldDB" id="A0A7J8FRM5"/>
<dbReference type="Proteomes" id="UP000550707">
    <property type="component" value="Unassembled WGS sequence"/>
</dbReference>
<evidence type="ECO:0000313" key="2">
    <source>
        <dbReference type="EMBL" id="KAF6450423.1"/>
    </source>
</evidence>
<gene>
    <name evidence="2" type="ORF">HJG59_008317</name>
</gene>
<dbReference type="InParanoid" id="A0A7J8FRM5"/>
<reference evidence="2 3" key="1">
    <citation type="journal article" date="2020" name="Nature">
        <title>Six reference-quality genomes reveal evolution of bat adaptations.</title>
        <authorList>
            <person name="Jebb D."/>
            <person name="Huang Z."/>
            <person name="Pippel M."/>
            <person name="Hughes G.M."/>
            <person name="Lavrichenko K."/>
            <person name="Devanna P."/>
            <person name="Winkler S."/>
            <person name="Jermiin L.S."/>
            <person name="Skirmuntt E.C."/>
            <person name="Katzourakis A."/>
            <person name="Burkitt-Gray L."/>
            <person name="Ray D.A."/>
            <person name="Sullivan K.A.M."/>
            <person name="Roscito J.G."/>
            <person name="Kirilenko B.M."/>
            <person name="Davalos L.M."/>
            <person name="Corthals A.P."/>
            <person name="Power M.L."/>
            <person name="Jones G."/>
            <person name="Ransome R.D."/>
            <person name="Dechmann D.K.N."/>
            <person name="Locatelli A.G."/>
            <person name="Puechmaille S.J."/>
            <person name="Fedrigo O."/>
            <person name="Jarvis E.D."/>
            <person name="Hiller M."/>
            <person name="Vernes S.C."/>
            <person name="Myers E.W."/>
            <person name="Teeling E.C."/>
        </authorList>
    </citation>
    <scope>NUCLEOTIDE SEQUENCE [LARGE SCALE GENOMIC DNA]</scope>
    <source>
        <strain evidence="2">MMolMol1</strain>
        <tissue evidence="2">Muscle</tissue>
    </source>
</reference>
<proteinExistence type="predicted"/>
<name>A0A7J8FRM5_MOLMO</name>
<organism evidence="2 3">
    <name type="scientific">Molossus molossus</name>
    <name type="common">Pallas' mastiff bat</name>
    <name type="synonym">Vespertilio molossus</name>
    <dbReference type="NCBI Taxonomy" id="27622"/>
    <lineage>
        <taxon>Eukaryota</taxon>
        <taxon>Metazoa</taxon>
        <taxon>Chordata</taxon>
        <taxon>Craniata</taxon>
        <taxon>Vertebrata</taxon>
        <taxon>Euteleostomi</taxon>
        <taxon>Mammalia</taxon>
        <taxon>Eutheria</taxon>
        <taxon>Laurasiatheria</taxon>
        <taxon>Chiroptera</taxon>
        <taxon>Yangochiroptera</taxon>
        <taxon>Molossidae</taxon>
        <taxon>Molossus</taxon>
    </lineage>
</organism>
<feature type="region of interest" description="Disordered" evidence="1">
    <location>
        <begin position="1"/>
        <end position="26"/>
    </location>
</feature>
<accession>A0A7J8FRM5</accession>